<feature type="region of interest" description="Disordered" evidence="1">
    <location>
        <begin position="192"/>
        <end position="224"/>
    </location>
</feature>
<reference evidence="2" key="1">
    <citation type="journal article" date="2023" name="G3 (Bethesda)">
        <title>A reference genome for the long-term kleptoplast-retaining sea slug Elysia crispata morphotype clarki.</title>
        <authorList>
            <person name="Eastman K.E."/>
            <person name="Pendleton A.L."/>
            <person name="Shaikh M.A."/>
            <person name="Suttiyut T."/>
            <person name="Ogas R."/>
            <person name="Tomko P."/>
            <person name="Gavelis G."/>
            <person name="Widhalm J.R."/>
            <person name="Wisecaver J.H."/>
        </authorList>
    </citation>
    <scope>NUCLEOTIDE SEQUENCE</scope>
    <source>
        <strain evidence="2">ECLA1</strain>
    </source>
</reference>
<proteinExistence type="predicted"/>
<accession>A0AAE1EEH6</accession>
<dbReference type="Proteomes" id="UP001283361">
    <property type="component" value="Unassembled WGS sequence"/>
</dbReference>
<name>A0AAE1EEH6_9GAST</name>
<gene>
    <name evidence="2" type="ORF">RRG08_051718</name>
</gene>
<evidence type="ECO:0000313" key="3">
    <source>
        <dbReference type="Proteomes" id="UP001283361"/>
    </source>
</evidence>
<evidence type="ECO:0000256" key="1">
    <source>
        <dbReference type="SAM" id="MobiDB-lite"/>
    </source>
</evidence>
<sequence>MLLRPQTRTLSFLDPGHKLTTALPGQQDVPLSAECSRLIQMISRVGAVQGYRGSPLESERPGQESVLMWVSIVVRPHACLPLEEVSSFKVWDWTLIDRADTLVIAANRIRGERPPHTDLVDLTTNRTGDGLHWVRPGKTRDPVKRENSHRLVNGRPRYLCPALVQSYKRVLSESRGNDILHQPINQISRLQHASSHGNPHVFTGSGLALRQRSEEDLDKSETKQ</sequence>
<comment type="caution">
    <text evidence="2">The sequence shown here is derived from an EMBL/GenBank/DDBJ whole genome shotgun (WGS) entry which is preliminary data.</text>
</comment>
<feature type="compositionally biased region" description="Basic and acidic residues" evidence="1">
    <location>
        <begin position="211"/>
        <end position="224"/>
    </location>
</feature>
<protein>
    <submittedName>
        <fullName evidence="2">Uncharacterized protein</fullName>
    </submittedName>
</protein>
<keyword evidence="3" id="KW-1185">Reference proteome</keyword>
<evidence type="ECO:0000313" key="2">
    <source>
        <dbReference type="EMBL" id="KAK3802963.1"/>
    </source>
</evidence>
<dbReference type="EMBL" id="JAWDGP010000204">
    <property type="protein sequence ID" value="KAK3802963.1"/>
    <property type="molecule type" value="Genomic_DNA"/>
</dbReference>
<organism evidence="2 3">
    <name type="scientific">Elysia crispata</name>
    <name type="common">lettuce slug</name>
    <dbReference type="NCBI Taxonomy" id="231223"/>
    <lineage>
        <taxon>Eukaryota</taxon>
        <taxon>Metazoa</taxon>
        <taxon>Spiralia</taxon>
        <taxon>Lophotrochozoa</taxon>
        <taxon>Mollusca</taxon>
        <taxon>Gastropoda</taxon>
        <taxon>Heterobranchia</taxon>
        <taxon>Euthyneura</taxon>
        <taxon>Panpulmonata</taxon>
        <taxon>Sacoglossa</taxon>
        <taxon>Placobranchoidea</taxon>
        <taxon>Plakobranchidae</taxon>
        <taxon>Elysia</taxon>
    </lineage>
</organism>
<dbReference type="AlphaFoldDB" id="A0AAE1EEH6"/>